<dbReference type="AlphaFoldDB" id="A0A926VEG8"/>
<evidence type="ECO:0000313" key="2">
    <source>
        <dbReference type="EMBL" id="MBD2182471.1"/>
    </source>
</evidence>
<proteinExistence type="predicted"/>
<reference evidence="2" key="1">
    <citation type="journal article" date="2015" name="ISME J.">
        <title>Draft Genome Sequence of Streptomyces incarnatus NRRL8089, which Produces the Nucleoside Antibiotic Sinefungin.</title>
        <authorList>
            <person name="Oshima K."/>
            <person name="Hattori M."/>
            <person name="Shimizu H."/>
            <person name="Fukuda K."/>
            <person name="Nemoto M."/>
            <person name="Inagaki K."/>
            <person name="Tamura T."/>
        </authorList>
    </citation>
    <scope>NUCLEOTIDE SEQUENCE</scope>
    <source>
        <strain evidence="2">FACHB-1375</strain>
    </source>
</reference>
<dbReference type="CDD" id="cd04301">
    <property type="entry name" value="NAT_SF"/>
    <property type="match status" value="1"/>
</dbReference>
<dbReference type="InterPro" id="IPR016181">
    <property type="entry name" value="Acyl_CoA_acyltransferase"/>
</dbReference>
<sequence>MNFIKLGQATEVEVINAIESNMCGHISYFARHLPAMAVIDTPEMLLIDSKLRSDTFNFVCRVNFPASEVVDRIDFAIDYFQKRNLPVAWWIGANSQPPNLTKRLEKHGIKQVEEAPGMAMDLSEFNQNYTLPPGLEIRRVKNLEEIEDYANIIASCWNPPDFCVIEFYRQAAAIAFRPEIPVQFYIGYLGNEAIATTELFLDAGVAGIYGVVTLAKYRKRGIGTAMTLAALFDAKKQGYQTATLQASEDGKNIYASLGFRQYCNFYVYQ</sequence>
<accession>A0A926VEG8</accession>
<feature type="domain" description="N-acetyltransferase" evidence="1">
    <location>
        <begin position="135"/>
        <end position="269"/>
    </location>
</feature>
<dbReference type="PROSITE" id="PS51186">
    <property type="entry name" value="GNAT"/>
    <property type="match status" value="1"/>
</dbReference>
<dbReference type="SUPFAM" id="SSF55729">
    <property type="entry name" value="Acyl-CoA N-acyltransferases (Nat)"/>
    <property type="match status" value="1"/>
</dbReference>
<dbReference type="GO" id="GO:0016747">
    <property type="term" value="F:acyltransferase activity, transferring groups other than amino-acyl groups"/>
    <property type="evidence" value="ECO:0007669"/>
    <property type="project" value="InterPro"/>
</dbReference>
<name>A0A926VEG8_9CYAN</name>
<protein>
    <submittedName>
        <fullName evidence="2">GNAT family N-acetyltransferase</fullName>
    </submittedName>
</protein>
<comment type="caution">
    <text evidence="2">The sequence shown here is derived from an EMBL/GenBank/DDBJ whole genome shotgun (WGS) entry which is preliminary data.</text>
</comment>
<dbReference type="Proteomes" id="UP000641646">
    <property type="component" value="Unassembled WGS sequence"/>
</dbReference>
<dbReference type="Gene3D" id="3.40.630.30">
    <property type="match status" value="1"/>
</dbReference>
<dbReference type="InterPro" id="IPR000182">
    <property type="entry name" value="GNAT_dom"/>
</dbReference>
<evidence type="ECO:0000313" key="3">
    <source>
        <dbReference type="Proteomes" id="UP000641646"/>
    </source>
</evidence>
<dbReference type="EMBL" id="JACJPW010000037">
    <property type="protein sequence ID" value="MBD2182471.1"/>
    <property type="molecule type" value="Genomic_DNA"/>
</dbReference>
<evidence type="ECO:0000259" key="1">
    <source>
        <dbReference type="PROSITE" id="PS51186"/>
    </source>
</evidence>
<dbReference type="RefSeq" id="WP_190465283.1">
    <property type="nucleotide sequence ID" value="NZ_JACJPW010000037.1"/>
</dbReference>
<dbReference type="Pfam" id="PF00583">
    <property type="entry name" value="Acetyltransf_1"/>
    <property type="match status" value="1"/>
</dbReference>
<keyword evidence="3" id="KW-1185">Reference proteome</keyword>
<gene>
    <name evidence="2" type="ORF">H6G03_15435</name>
</gene>
<organism evidence="2 3">
    <name type="scientific">Aerosakkonema funiforme FACHB-1375</name>
    <dbReference type="NCBI Taxonomy" id="2949571"/>
    <lineage>
        <taxon>Bacteria</taxon>
        <taxon>Bacillati</taxon>
        <taxon>Cyanobacteriota</taxon>
        <taxon>Cyanophyceae</taxon>
        <taxon>Oscillatoriophycideae</taxon>
        <taxon>Aerosakkonematales</taxon>
        <taxon>Aerosakkonemataceae</taxon>
        <taxon>Aerosakkonema</taxon>
    </lineage>
</organism>
<reference evidence="2" key="2">
    <citation type="submission" date="2020-08" db="EMBL/GenBank/DDBJ databases">
        <authorList>
            <person name="Chen M."/>
            <person name="Teng W."/>
            <person name="Zhao L."/>
            <person name="Hu C."/>
            <person name="Zhou Y."/>
            <person name="Han B."/>
            <person name="Song L."/>
            <person name="Shu W."/>
        </authorList>
    </citation>
    <scope>NUCLEOTIDE SEQUENCE</scope>
    <source>
        <strain evidence="2">FACHB-1375</strain>
    </source>
</reference>